<organism evidence="7 8">
    <name type="scientific">Usitatibacter rugosus</name>
    <dbReference type="NCBI Taxonomy" id="2732067"/>
    <lineage>
        <taxon>Bacteria</taxon>
        <taxon>Pseudomonadati</taxon>
        <taxon>Pseudomonadota</taxon>
        <taxon>Betaproteobacteria</taxon>
        <taxon>Nitrosomonadales</taxon>
        <taxon>Usitatibacteraceae</taxon>
        <taxon>Usitatibacter</taxon>
    </lineage>
</organism>
<dbReference type="GO" id="GO:0015920">
    <property type="term" value="P:lipopolysaccharide transport"/>
    <property type="evidence" value="ECO:0007669"/>
    <property type="project" value="TreeGrafter"/>
</dbReference>
<dbReference type="HAMAP" id="MF_01186">
    <property type="entry name" value="LPS_assembly_LptE"/>
    <property type="match status" value="1"/>
</dbReference>
<sequence length="163" mass="17894">MSRLLLASVAILLANCGFTLRGDAPTGLKSLYVSNDMPSQVAVEVKRTLASSATRLTKTPSEAEAHLRITSETREKTIFTITGAGRVYEFQLRLLVTYVVQVPGKDEPLIAPTEIDIRRVVTYSETAPVAKEAEEALLYRDMVTEATGQVLRRISAVRRAGEQ</sequence>
<evidence type="ECO:0000256" key="2">
    <source>
        <dbReference type="ARBA" id="ARBA00023136"/>
    </source>
</evidence>
<evidence type="ECO:0000256" key="4">
    <source>
        <dbReference type="ARBA" id="ARBA00023237"/>
    </source>
</evidence>
<comment type="similarity">
    <text evidence="6">Belongs to the LptE lipoprotein family.</text>
</comment>
<dbReference type="EMBL" id="CP053069">
    <property type="protein sequence ID" value="QJR09112.1"/>
    <property type="molecule type" value="Genomic_DNA"/>
</dbReference>
<keyword evidence="5 7" id="KW-0449">Lipoprotein</keyword>
<dbReference type="PANTHER" id="PTHR38098:SF1">
    <property type="entry name" value="LPS-ASSEMBLY LIPOPROTEIN LPTE"/>
    <property type="match status" value="1"/>
</dbReference>
<keyword evidence="1" id="KW-0732">Signal</keyword>
<evidence type="ECO:0000256" key="6">
    <source>
        <dbReference type="HAMAP-Rule" id="MF_01186"/>
    </source>
</evidence>
<evidence type="ECO:0000313" key="8">
    <source>
        <dbReference type="Proteomes" id="UP000501534"/>
    </source>
</evidence>
<proteinExistence type="inferred from homology"/>
<dbReference type="Pfam" id="PF04390">
    <property type="entry name" value="LptE"/>
    <property type="match status" value="1"/>
</dbReference>
<dbReference type="RefSeq" id="WP_171088811.1">
    <property type="nucleotide sequence ID" value="NZ_CP053069.1"/>
</dbReference>
<dbReference type="GO" id="GO:0001530">
    <property type="term" value="F:lipopolysaccharide binding"/>
    <property type="evidence" value="ECO:0007669"/>
    <property type="project" value="TreeGrafter"/>
</dbReference>
<dbReference type="AlphaFoldDB" id="A0A6M4GPJ2"/>
<evidence type="ECO:0000256" key="1">
    <source>
        <dbReference type="ARBA" id="ARBA00022729"/>
    </source>
</evidence>
<gene>
    <name evidence="6 7" type="primary">lptE</name>
    <name evidence="7" type="ORF">DSM104443_00148</name>
</gene>
<keyword evidence="3" id="KW-0564">Palmitate</keyword>
<dbReference type="InterPro" id="IPR007485">
    <property type="entry name" value="LPS_assembly_LptE"/>
</dbReference>
<name>A0A6M4GPJ2_9PROT</name>
<evidence type="ECO:0000313" key="7">
    <source>
        <dbReference type="EMBL" id="QJR09112.1"/>
    </source>
</evidence>
<accession>A0A6M4GPJ2</accession>
<protein>
    <recommendedName>
        <fullName evidence="6">LPS-assembly lipoprotein LptE</fullName>
    </recommendedName>
</protein>
<keyword evidence="4 6" id="KW-0998">Cell outer membrane</keyword>
<comment type="function">
    <text evidence="6">Together with LptD, is involved in the assembly of lipopolysaccharide (LPS) at the surface of the outer membrane. Required for the proper assembly of LptD. Binds LPS and may serve as the LPS recognition site at the outer membrane.</text>
</comment>
<dbReference type="GO" id="GO:0043165">
    <property type="term" value="P:Gram-negative-bacterium-type cell outer membrane assembly"/>
    <property type="evidence" value="ECO:0007669"/>
    <property type="project" value="UniProtKB-UniRule"/>
</dbReference>
<reference evidence="7 8" key="1">
    <citation type="submission" date="2020-04" db="EMBL/GenBank/DDBJ databases">
        <title>Usitatibacter rugosus gen. nov., sp. nov. and Usitatibacter palustris sp. nov., novel members of Usitatibacteraceae fam. nov. within the order Nitrosomonadales isolated from soil.</title>
        <authorList>
            <person name="Huber K.J."/>
            <person name="Neumann-Schaal M."/>
            <person name="Geppert A."/>
            <person name="Luckner M."/>
            <person name="Wanner G."/>
            <person name="Overmann J."/>
        </authorList>
    </citation>
    <scope>NUCLEOTIDE SEQUENCE [LARGE SCALE GENOMIC DNA]</scope>
    <source>
        <strain evidence="7 8">0125_3</strain>
    </source>
</reference>
<dbReference type="KEGG" id="uru:DSM104443_00148"/>
<dbReference type="GO" id="GO:1990351">
    <property type="term" value="C:transporter complex"/>
    <property type="evidence" value="ECO:0007669"/>
    <property type="project" value="TreeGrafter"/>
</dbReference>
<evidence type="ECO:0000256" key="5">
    <source>
        <dbReference type="ARBA" id="ARBA00023288"/>
    </source>
</evidence>
<dbReference type="Gene3D" id="3.30.160.150">
    <property type="entry name" value="Lipoprotein like domain"/>
    <property type="match status" value="1"/>
</dbReference>
<evidence type="ECO:0000256" key="3">
    <source>
        <dbReference type="ARBA" id="ARBA00023139"/>
    </source>
</evidence>
<dbReference type="PANTHER" id="PTHR38098">
    <property type="entry name" value="LPS-ASSEMBLY LIPOPROTEIN LPTE"/>
    <property type="match status" value="1"/>
</dbReference>
<dbReference type="Proteomes" id="UP000501534">
    <property type="component" value="Chromosome"/>
</dbReference>
<keyword evidence="8" id="KW-1185">Reference proteome</keyword>
<dbReference type="GO" id="GO:0009279">
    <property type="term" value="C:cell outer membrane"/>
    <property type="evidence" value="ECO:0007669"/>
    <property type="project" value="UniProtKB-UniRule"/>
</dbReference>
<comment type="subunit">
    <text evidence="6">Component of the lipopolysaccharide transport and assembly complex. Interacts with LptD.</text>
</comment>
<keyword evidence="2 6" id="KW-0472">Membrane</keyword>